<accession>A0A3B4XS34</accession>
<reference evidence="2" key="2">
    <citation type="submission" date="2025-09" db="UniProtKB">
        <authorList>
            <consortium name="Ensembl"/>
        </authorList>
    </citation>
    <scope>IDENTIFICATION</scope>
</reference>
<dbReference type="Proteomes" id="UP000261360">
    <property type="component" value="Unplaced"/>
</dbReference>
<evidence type="ECO:0000313" key="2">
    <source>
        <dbReference type="Ensembl" id="ENSSLDP00000019456.1"/>
    </source>
</evidence>
<name>A0A3B4XS34_SERLL</name>
<reference evidence="2" key="1">
    <citation type="submission" date="2025-08" db="UniProtKB">
        <authorList>
            <consortium name="Ensembl"/>
        </authorList>
    </citation>
    <scope>IDENTIFICATION</scope>
</reference>
<dbReference type="GO" id="GO:0000775">
    <property type="term" value="C:chromosome, centromeric region"/>
    <property type="evidence" value="ECO:0007669"/>
    <property type="project" value="InterPro"/>
</dbReference>
<dbReference type="GeneTree" id="ENSGT00940000174149"/>
<sequence length="114" mass="12896">MASFVTEVLASSGKLEKEDLSSKISKMSRKVEDTKEEVCDMINKRYGDFLPSLQGSEDLMVQVDDVSKEMDVLKNCIENEVCIKLFINSTRSDPLLHRSTANCSWCSRHCTHTC</sequence>
<evidence type="ECO:0000313" key="3">
    <source>
        <dbReference type="Proteomes" id="UP000261360"/>
    </source>
</evidence>
<organism evidence="2 3">
    <name type="scientific">Seriola lalandi dorsalis</name>
    <dbReference type="NCBI Taxonomy" id="1841481"/>
    <lineage>
        <taxon>Eukaryota</taxon>
        <taxon>Metazoa</taxon>
        <taxon>Chordata</taxon>
        <taxon>Craniata</taxon>
        <taxon>Vertebrata</taxon>
        <taxon>Euteleostomi</taxon>
        <taxon>Actinopterygii</taxon>
        <taxon>Neopterygii</taxon>
        <taxon>Teleostei</taxon>
        <taxon>Neoteleostei</taxon>
        <taxon>Acanthomorphata</taxon>
        <taxon>Carangaria</taxon>
        <taxon>Carangiformes</taxon>
        <taxon>Carangidae</taxon>
        <taxon>Seriola</taxon>
    </lineage>
</organism>
<dbReference type="GO" id="GO:0000278">
    <property type="term" value="P:mitotic cell cycle"/>
    <property type="evidence" value="ECO:0007669"/>
    <property type="project" value="InterPro"/>
</dbReference>
<dbReference type="STRING" id="1841481.ENSSLDP00000019456"/>
<dbReference type="InterPro" id="IPR009361">
    <property type="entry name" value="Zw10_N"/>
</dbReference>
<dbReference type="Pfam" id="PF06248">
    <property type="entry name" value="Zw10_N"/>
    <property type="match status" value="1"/>
</dbReference>
<feature type="domain" description="Centromere/kinetochore protein zw10 N-terminal" evidence="1">
    <location>
        <begin position="27"/>
        <end position="83"/>
    </location>
</feature>
<dbReference type="AlphaFoldDB" id="A0A3B4XS34"/>
<protein>
    <recommendedName>
        <fullName evidence="1">Centromere/kinetochore protein zw10 N-terminal domain-containing protein</fullName>
    </recommendedName>
</protein>
<evidence type="ECO:0000259" key="1">
    <source>
        <dbReference type="Pfam" id="PF06248"/>
    </source>
</evidence>
<proteinExistence type="predicted"/>
<dbReference type="GO" id="GO:0005634">
    <property type="term" value="C:nucleus"/>
    <property type="evidence" value="ECO:0007669"/>
    <property type="project" value="InterPro"/>
</dbReference>
<keyword evidence="3" id="KW-1185">Reference proteome</keyword>
<dbReference type="Ensembl" id="ENSSLDT00000020108.1">
    <property type="protein sequence ID" value="ENSSLDP00000019456.1"/>
    <property type="gene ID" value="ENSSLDG00000015267.1"/>
</dbReference>